<comment type="subcellular location">
    <subcellularLocation>
        <location evidence="1">Cell membrane</location>
        <topology evidence="1">Multi-pass membrane protein</topology>
    </subcellularLocation>
</comment>
<dbReference type="GO" id="GO:0022857">
    <property type="term" value="F:transmembrane transporter activity"/>
    <property type="evidence" value="ECO:0007669"/>
    <property type="project" value="InterPro"/>
</dbReference>
<feature type="transmembrane region" description="Helical" evidence="6">
    <location>
        <begin position="167"/>
        <end position="191"/>
    </location>
</feature>
<comment type="caution">
    <text evidence="8">The sequence shown here is derived from an EMBL/GenBank/DDBJ whole genome shotgun (WGS) entry which is preliminary data.</text>
</comment>
<dbReference type="CDD" id="cd06173">
    <property type="entry name" value="MFS_MefA_like"/>
    <property type="match status" value="1"/>
</dbReference>
<dbReference type="OrthoDB" id="9815525at2"/>
<name>A0A0A0BND0_9CELL</name>
<feature type="transmembrane region" description="Helical" evidence="6">
    <location>
        <begin position="387"/>
        <end position="407"/>
    </location>
</feature>
<feature type="transmembrane region" description="Helical" evidence="6">
    <location>
        <begin position="21"/>
        <end position="45"/>
    </location>
</feature>
<proteinExistence type="predicted"/>
<evidence type="ECO:0000256" key="5">
    <source>
        <dbReference type="ARBA" id="ARBA00023136"/>
    </source>
</evidence>
<evidence type="ECO:0000256" key="3">
    <source>
        <dbReference type="ARBA" id="ARBA00022692"/>
    </source>
</evidence>
<dbReference type="PROSITE" id="PS50850">
    <property type="entry name" value="MFS"/>
    <property type="match status" value="1"/>
</dbReference>
<reference evidence="8 9" key="2">
    <citation type="journal article" date="2015" name="Stand. Genomic Sci.">
        <title>Draft genome sequence of Cellulomonas carbonis T26(T) and comparative analysis of six Cellulomonas genomes.</title>
        <authorList>
            <person name="Zhuang W."/>
            <person name="Zhang S."/>
            <person name="Xia X."/>
            <person name="Wang G."/>
        </authorList>
    </citation>
    <scope>NUCLEOTIDE SEQUENCE [LARGE SCALE GENOMIC DNA]</scope>
    <source>
        <strain evidence="8 9">T26</strain>
    </source>
</reference>
<feature type="transmembrane region" description="Helical" evidence="6">
    <location>
        <begin position="320"/>
        <end position="341"/>
    </location>
</feature>
<protein>
    <recommendedName>
        <fullName evidence="7">Major facilitator superfamily (MFS) profile domain-containing protein</fullName>
    </recommendedName>
</protein>
<evidence type="ECO:0000313" key="8">
    <source>
        <dbReference type="EMBL" id="KGM09430.1"/>
    </source>
</evidence>
<feature type="transmembrane region" description="Helical" evidence="6">
    <location>
        <begin position="99"/>
        <end position="130"/>
    </location>
</feature>
<keyword evidence="3 6" id="KW-0812">Transmembrane</keyword>
<gene>
    <name evidence="8" type="ORF">N868_02185</name>
</gene>
<organism evidence="8 9">
    <name type="scientific">Cellulomonas carbonis T26</name>
    <dbReference type="NCBI Taxonomy" id="947969"/>
    <lineage>
        <taxon>Bacteria</taxon>
        <taxon>Bacillati</taxon>
        <taxon>Actinomycetota</taxon>
        <taxon>Actinomycetes</taxon>
        <taxon>Micrococcales</taxon>
        <taxon>Cellulomonadaceae</taxon>
        <taxon>Cellulomonas</taxon>
    </lineage>
</organism>
<keyword evidence="9" id="KW-1185">Reference proteome</keyword>
<dbReference type="PANTHER" id="PTHR23513:SF6">
    <property type="entry name" value="MAJOR FACILITATOR SUPERFAMILY ASSOCIATED DOMAIN-CONTAINING PROTEIN"/>
    <property type="match status" value="1"/>
</dbReference>
<feature type="transmembrane region" description="Helical" evidence="6">
    <location>
        <begin position="232"/>
        <end position="256"/>
    </location>
</feature>
<dbReference type="RefSeq" id="WP_052426452.1">
    <property type="nucleotide sequence ID" value="NZ_AXCY01000097.1"/>
</dbReference>
<dbReference type="GO" id="GO:0005886">
    <property type="term" value="C:plasma membrane"/>
    <property type="evidence" value="ECO:0007669"/>
    <property type="project" value="UniProtKB-SubCell"/>
</dbReference>
<dbReference type="EMBL" id="AXCY01000097">
    <property type="protein sequence ID" value="KGM09430.1"/>
    <property type="molecule type" value="Genomic_DNA"/>
</dbReference>
<feature type="transmembrane region" description="Helical" evidence="6">
    <location>
        <begin position="262"/>
        <end position="283"/>
    </location>
</feature>
<dbReference type="SUPFAM" id="SSF103473">
    <property type="entry name" value="MFS general substrate transporter"/>
    <property type="match status" value="1"/>
</dbReference>
<keyword evidence="5 6" id="KW-0472">Membrane</keyword>
<dbReference type="AlphaFoldDB" id="A0A0A0BND0"/>
<dbReference type="InterPro" id="IPR036259">
    <property type="entry name" value="MFS_trans_sf"/>
</dbReference>
<evidence type="ECO:0000313" key="9">
    <source>
        <dbReference type="Proteomes" id="UP000029839"/>
    </source>
</evidence>
<keyword evidence="2" id="KW-1003">Cell membrane</keyword>
<evidence type="ECO:0000259" key="7">
    <source>
        <dbReference type="PROSITE" id="PS50850"/>
    </source>
</evidence>
<dbReference type="Gene3D" id="1.20.1250.20">
    <property type="entry name" value="MFS general substrate transporter like domains"/>
    <property type="match status" value="1"/>
</dbReference>
<dbReference type="InterPro" id="IPR020846">
    <property type="entry name" value="MFS_dom"/>
</dbReference>
<evidence type="ECO:0000256" key="6">
    <source>
        <dbReference type="SAM" id="Phobius"/>
    </source>
</evidence>
<evidence type="ECO:0000256" key="1">
    <source>
        <dbReference type="ARBA" id="ARBA00004651"/>
    </source>
</evidence>
<accession>A0A0A0BND0</accession>
<keyword evidence="4 6" id="KW-1133">Transmembrane helix</keyword>
<dbReference type="PANTHER" id="PTHR23513">
    <property type="entry name" value="INTEGRAL MEMBRANE EFFLUX PROTEIN-RELATED"/>
    <property type="match status" value="1"/>
</dbReference>
<feature type="transmembrane region" description="Helical" evidence="6">
    <location>
        <begin position="362"/>
        <end position="381"/>
    </location>
</feature>
<feature type="domain" description="Major facilitator superfamily (MFS) profile" evidence="7">
    <location>
        <begin position="230"/>
        <end position="413"/>
    </location>
</feature>
<sequence length="413" mass="42490">MSGTTTARGARPRSAPPAPRFHVFWASQALAQVAGQTVLVVIPLLAVAQFDAGTREAGLLTFAQYVPVLVVTPFLGAVVDRSRKRPLMVAGHVGRGIALTVLGLATGAGVLNLAVLAAVVLVVGVLGAAFDVALQAYVASAVPRAELVRANSRLQGTLSLAQVVGPAVGGVVAGAGQPALGLFLIAATYLLSAALMRQAYDVATVQGVTAGSFLARTAEGFRYSWADPRLRLLLTVGTWFNLAEQAMITVFLVYSVREMGMSSAQVGTVMGVGALGAVAASVVSTRLAARVTRRTVLVVCMGLASLAPLGLAVAPPRSVAGFLVLAAVFFAYGCGVTAYNVQAMSYRQELASAEMQGRVGAVYRFFAYGALALGGLLAPALATPLGLRPALLCLAAVLVTGWAAFVVRSRVLR</sequence>
<feature type="transmembrane region" description="Helical" evidence="6">
    <location>
        <begin position="295"/>
        <end position="314"/>
    </location>
</feature>
<reference evidence="8 9" key="1">
    <citation type="submission" date="2013-08" db="EMBL/GenBank/DDBJ databases">
        <title>Genome sequencing of Cellulomonas carbonis T26.</title>
        <authorList>
            <person name="Chen F."/>
            <person name="Li Y."/>
            <person name="Wang G."/>
        </authorList>
    </citation>
    <scope>NUCLEOTIDE SEQUENCE [LARGE SCALE GENOMIC DNA]</scope>
    <source>
        <strain evidence="8 9">T26</strain>
    </source>
</reference>
<dbReference type="InterPro" id="IPR011701">
    <property type="entry name" value="MFS"/>
</dbReference>
<evidence type="ECO:0000256" key="2">
    <source>
        <dbReference type="ARBA" id="ARBA00022475"/>
    </source>
</evidence>
<dbReference type="Pfam" id="PF07690">
    <property type="entry name" value="MFS_1"/>
    <property type="match status" value="1"/>
</dbReference>
<evidence type="ECO:0000256" key="4">
    <source>
        <dbReference type="ARBA" id="ARBA00022989"/>
    </source>
</evidence>
<feature type="transmembrane region" description="Helical" evidence="6">
    <location>
        <begin position="57"/>
        <end position="79"/>
    </location>
</feature>
<dbReference type="Proteomes" id="UP000029839">
    <property type="component" value="Unassembled WGS sequence"/>
</dbReference>